<sequence>MPVLSTKPTRSYNVRSISFPARSHPSMGKIEERLNKLSSTEISSLANAETIRARLSSLAEIYKCIEDLLNLPLTRQALAKHQEEKWNPQILEDLHKVANLSR</sequence>
<dbReference type="EMBL" id="KK914259">
    <property type="protein sequence ID" value="KDP43729.1"/>
    <property type="molecule type" value="Genomic_DNA"/>
</dbReference>
<name>A0A067LHS4_JATCU</name>
<dbReference type="Proteomes" id="UP000027138">
    <property type="component" value="Unassembled WGS sequence"/>
</dbReference>
<dbReference type="GO" id="GO:0048367">
    <property type="term" value="P:shoot system development"/>
    <property type="evidence" value="ECO:0007669"/>
    <property type="project" value="InterPro"/>
</dbReference>
<dbReference type="GO" id="GO:0048364">
    <property type="term" value="P:root development"/>
    <property type="evidence" value="ECO:0007669"/>
    <property type="project" value="InterPro"/>
</dbReference>
<reference evidence="1 2" key="1">
    <citation type="journal article" date="2014" name="PLoS ONE">
        <title>Global Analysis of Gene Expression Profiles in Physic Nut (Jatropha curcas L.) Seedlings Exposed to Salt Stress.</title>
        <authorList>
            <person name="Zhang L."/>
            <person name="Zhang C."/>
            <person name="Wu P."/>
            <person name="Chen Y."/>
            <person name="Li M."/>
            <person name="Jiang H."/>
            <person name="Wu G."/>
        </authorList>
    </citation>
    <scope>NUCLEOTIDE SEQUENCE [LARGE SCALE GENOMIC DNA]</scope>
    <source>
        <strain evidence="2">cv. GZQX0401</strain>
        <tissue evidence="1">Young leaves</tissue>
    </source>
</reference>
<protein>
    <submittedName>
        <fullName evidence="1">Uncharacterized protein</fullName>
    </submittedName>
</protein>
<dbReference type="AlphaFoldDB" id="A0A067LHS4"/>
<dbReference type="Pfam" id="PF03087">
    <property type="entry name" value="BPS1"/>
    <property type="match status" value="1"/>
</dbReference>
<accession>A0A067LHS4</accession>
<dbReference type="InterPro" id="IPR004320">
    <property type="entry name" value="BPS1_pln"/>
</dbReference>
<evidence type="ECO:0000313" key="2">
    <source>
        <dbReference type="Proteomes" id="UP000027138"/>
    </source>
</evidence>
<organism evidence="1 2">
    <name type="scientific">Jatropha curcas</name>
    <name type="common">Barbados nut</name>
    <dbReference type="NCBI Taxonomy" id="180498"/>
    <lineage>
        <taxon>Eukaryota</taxon>
        <taxon>Viridiplantae</taxon>
        <taxon>Streptophyta</taxon>
        <taxon>Embryophyta</taxon>
        <taxon>Tracheophyta</taxon>
        <taxon>Spermatophyta</taxon>
        <taxon>Magnoliopsida</taxon>
        <taxon>eudicotyledons</taxon>
        <taxon>Gunneridae</taxon>
        <taxon>Pentapetalae</taxon>
        <taxon>rosids</taxon>
        <taxon>fabids</taxon>
        <taxon>Malpighiales</taxon>
        <taxon>Euphorbiaceae</taxon>
        <taxon>Crotonoideae</taxon>
        <taxon>Jatropheae</taxon>
        <taxon>Jatropha</taxon>
    </lineage>
</organism>
<dbReference type="PANTHER" id="PTHR33070:SF109">
    <property type="entry name" value="DOMAIN PROTEIN, PUTATIVE (DUF241)-RELATED"/>
    <property type="match status" value="1"/>
</dbReference>
<keyword evidence="2" id="KW-1185">Reference proteome</keyword>
<dbReference type="PANTHER" id="PTHR33070">
    <property type="entry name" value="OS06G0725500 PROTEIN"/>
    <property type="match status" value="1"/>
</dbReference>
<proteinExistence type="predicted"/>
<dbReference type="OrthoDB" id="1701699at2759"/>
<gene>
    <name evidence="1" type="ORF">JCGZ_22356</name>
</gene>
<evidence type="ECO:0000313" key="1">
    <source>
        <dbReference type="EMBL" id="KDP43729.1"/>
    </source>
</evidence>